<dbReference type="AlphaFoldDB" id="A0A2T1D2I5"/>
<dbReference type="PANTHER" id="PTHR19848">
    <property type="entry name" value="WD40 REPEAT PROTEIN"/>
    <property type="match status" value="1"/>
</dbReference>
<dbReference type="InterPro" id="IPR015943">
    <property type="entry name" value="WD40/YVTN_repeat-like_dom_sf"/>
</dbReference>
<feature type="repeat" description="WD" evidence="3">
    <location>
        <begin position="660"/>
        <end position="701"/>
    </location>
</feature>
<feature type="repeat" description="WD" evidence="3">
    <location>
        <begin position="786"/>
        <end position="827"/>
    </location>
</feature>
<dbReference type="InterPro" id="IPR027417">
    <property type="entry name" value="P-loop_NTPase"/>
</dbReference>
<sequence>MEFDTALEFTDALVFAHTGKHLSDLQTAVFRASWSVKNQSYDKIAETYGYSPNYIKQDTGPKLWKLLSEVLGEKVSKTNFKAAIERQWQSTSASASQPFPLLAQDVKTPLSLEKERSSLRQDWGEAVDVSVFYGRTEECTQLEEWIVKDNSRLVAVLGIGGMGKTALSVKLAQQIQDQFERIIWRSLRDAPLVEFVLADLLQFLSQGEQTDLPEDTASRILRLIQELRATRCLVILDNAESILQSGDCVGQYQAGYEGYGELLHHLGADRHQSCVILTSREKHKEVALLEGESLPVRSLQLRGLKVEEGQAICKLKGSLSGSEGEWQRLVERYDGNPLALKIVSTTIHELFDSDISEFLQQGTIVFDDLGELLDQQFDRLSELEQTILYWLAIKREPTSLQGLDDSIVSPLSKRELLEAVKSLGRRSLIEKYGTSFSLQPVVMEYVTDRLIQRVGAEISTGQIALFQSHALIEAQAKEYLRKIQTSFILKPISDRLLSSFKKNTATQLKQILASLRNDSTLEPGYAGGNAINLLCFLEVDLNGEDFSHLTIWQAYLQNVNLHQVNFTGADLAKSVFAQRLTSIGSVAFSPDGQLLATGDASGEIRLWQVADGRQLMVCKGHSGWVRSVTFSPDGTTLASASSDQTIRLWEVSSGDCLKELRQHSSWVRSVTFSPDGTTLASGSGDNTIKLWQVHTGECFKTLQGHHHWVWSVAFSPDGQILASGSEDKTLKLWNASTGECLHTLQGHTLWVRSVAFSPDGTALASGGGDNTVKLWDLKTGACLQTLQGHSHRVRSVVFSPQGDLLASGSGDYTVKLWDISTGQCLKTLYGHSNRLESVAFSPDGVTLASVGEDRTMRLWDTSTGQCLRTLQGYATWVQSVAFSPDGATLASGSEDHQVRMWDVETGECRTTMKGHQGWVCSVAFSPNGTTLASGSSDYQIKLWDVSTGQCRSTLQSNRWIRAIAFSPNGTTLASGSGDHLLKLWDVQTGACLKTFSGHTSWVWSVAFSADGQTLASGSYDKTIRLWHASSGECLQLLSGHTSWIQTVAFSPDGKTLASGSCDNTIKLWDVQTGECLQTFLGHTSWIQTVAFSPDGQALASGGCDNTIKLWDIQTGECRQSLQGHLSWIWSVAFSPIGQTLASGSQDETIKLWDLKTGHCLKTLIAKRPYERMDITDVRGLTEAQKVTLKALGAVES</sequence>
<dbReference type="PROSITE" id="PS00678">
    <property type="entry name" value="WD_REPEATS_1"/>
    <property type="match status" value="11"/>
</dbReference>
<feature type="repeat" description="WD" evidence="3">
    <location>
        <begin position="960"/>
        <end position="994"/>
    </location>
</feature>
<dbReference type="InterPro" id="IPR011044">
    <property type="entry name" value="Quino_amine_DH_bsu"/>
</dbReference>
<evidence type="ECO:0000259" key="4">
    <source>
        <dbReference type="SMART" id="SM00382"/>
    </source>
</evidence>
<dbReference type="Pfam" id="PF26355">
    <property type="entry name" value="HTH_VMAP-M9"/>
    <property type="match status" value="1"/>
</dbReference>
<evidence type="ECO:0000256" key="2">
    <source>
        <dbReference type="ARBA" id="ARBA00022737"/>
    </source>
</evidence>
<evidence type="ECO:0000313" key="6">
    <source>
        <dbReference type="Proteomes" id="UP000238634"/>
    </source>
</evidence>
<accession>A0A2T1D2I5</accession>
<feature type="repeat" description="WD" evidence="3">
    <location>
        <begin position="576"/>
        <end position="617"/>
    </location>
</feature>
<dbReference type="InterPro" id="IPR036322">
    <property type="entry name" value="WD40_repeat_dom_sf"/>
</dbReference>
<keyword evidence="2" id="KW-0677">Repeat</keyword>
<dbReference type="CDD" id="cd00200">
    <property type="entry name" value="WD40"/>
    <property type="match status" value="2"/>
</dbReference>
<dbReference type="EMBL" id="PVWG01000080">
    <property type="protein sequence ID" value="PSB14698.1"/>
    <property type="molecule type" value="Genomic_DNA"/>
</dbReference>
<dbReference type="InterPro" id="IPR003593">
    <property type="entry name" value="AAA+_ATPase"/>
</dbReference>
<comment type="caution">
    <text evidence="5">The sequence shown here is derived from an EMBL/GenBank/DDBJ whole genome shotgun (WGS) entry which is preliminary data.</text>
</comment>
<feature type="repeat" description="WD" evidence="3">
    <location>
        <begin position="618"/>
        <end position="659"/>
    </location>
</feature>
<dbReference type="Gene3D" id="3.40.50.300">
    <property type="entry name" value="P-loop containing nucleotide triphosphate hydrolases"/>
    <property type="match status" value="1"/>
</dbReference>
<dbReference type="InterPro" id="IPR020472">
    <property type="entry name" value="WD40_PAC1"/>
</dbReference>
<dbReference type="Proteomes" id="UP000238634">
    <property type="component" value="Unassembled WGS sequence"/>
</dbReference>
<feature type="repeat" description="WD" evidence="3">
    <location>
        <begin position="828"/>
        <end position="869"/>
    </location>
</feature>
<name>A0A2T1D2I5_9CYAN</name>
<dbReference type="SUPFAM" id="SSF52540">
    <property type="entry name" value="P-loop containing nucleoside triphosphate hydrolases"/>
    <property type="match status" value="1"/>
</dbReference>
<dbReference type="CDD" id="cd01120">
    <property type="entry name" value="RecA-like_superfamily"/>
    <property type="match status" value="1"/>
</dbReference>
<dbReference type="InterPro" id="IPR019775">
    <property type="entry name" value="WD40_repeat_CS"/>
</dbReference>
<evidence type="ECO:0000256" key="3">
    <source>
        <dbReference type="PROSITE-ProRule" id="PRU00221"/>
    </source>
</evidence>
<dbReference type="Pfam" id="PF25173">
    <property type="entry name" value="Beta-prop_WDR3_1st"/>
    <property type="match status" value="2"/>
</dbReference>
<dbReference type="PANTHER" id="PTHR19848:SF8">
    <property type="entry name" value="F-BOX AND WD REPEAT DOMAIN CONTAINING 7"/>
    <property type="match status" value="1"/>
</dbReference>
<dbReference type="SUPFAM" id="SSF141571">
    <property type="entry name" value="Pentapeptide repeat-like"/>
    <property type="match status" value="1"/>
</dbReference>
<reference evidence="5 6" key="2">
    <citation type="submission" date="2018-03" db="EMBL/GenBank/DDBJ databases">
        <title>The ancient ancestry and fast evolution of plastids.</title>
        <authorList>
            <person name="Moore K.R."/>
            <person name="Magnabosco C."/>
            <person name="Momper L."/>
            <person name="Gold D.A."/>
            <person name="Bosak T."/>
            <person name="Fournier G.P."/>
        </authorList>
    </citation>
    <scope>NUCLEOTIDE SEQUENCE [LARGE SCALE GENOMIC DNA]</scope>
    <source>
        <strain evidence="5 6">ULC007</strain>
    </source>
</reference>
<dbReference type="Pfam" id="PF00931">
    <property type="entry name" value="NB-ARC"/>
    <property type="match status" value="1"/>
</dbReference>
<proteinExistence type="predicted"/>
<organism evidence="5 6">
    <name type="scientific">Phormidesmis priestleyi ULC007</name>
    <dbReference type="NCBI Taxonomy" id="1920490"/>
    <lineage>
        <taxon>Bacteria</taxon>
        <taxon>Bacillati</taxon>
        <taxon>Cyanobacteriota</taxon>
        <taxon>Cyanophyceae</taxon>
        <taxon>Leptolyngbyales</taxon>
        <taxon>Leptolyngbyaceae</taxon>
        <taxon>Phormidesmis</taxon>
    </lineage>
</organism>
<gene>
    <name evidence="5" type="ORF">C7B65_26020</name>
</gene>
<feature type="repeat" description="WD" evidence="3">
    <location>
        <begin position="912"/>
        <end position="953"/>
    </location>
</feature>
<dbReference type="SMART" id="SM00320">
    <property type="entry name" value="WD40"/>
    <property type="match status" value="14"/>
</dbReference>
<feature type="repeat" description="WD" evidence="3">
    <location>
        <begin position="1037"/>
        <end position="1078"/>
    </location>
</feature>
<dbReference type="Pfam" id="PF00400">
    <property type="entry name" value="WD40"/>
    <property type="match status" value="5"/>
</dbReference>
<feature type="repeat" description="WD" evidence="3">
    <location>
        <begin position="1121"/>
        <end position="1162"/>
    </location>
</feature>
<dbReference type="InterPro" id="IPR058651">
    <property type="entry name" value="HTH_VMAP-M9"/>
</dbReference>
<feature type="repeat" description="WD" evidence="3">
    <location>
        <begin position="744"/>
        <end position="785"/>
    </location>
</feature>
<feature type="repeat" description="WD" evidence="3">
    <location>
        <begin position="995"/>
        <end position="1036"/>
    </location>
</feature>
<dbReference type="InterPro" id="IPR001680">
    <property type="entry name" value="WD40_rpt"/>
</dbReference>
<keyword evidence="6" id="KW-1185">Reference proteome</keyword>
<dbReference type="SMART" id="SM00382">
    <property type="entry name" value="AAA"/>
    <property type="match status" value="1"/>
</dbReference>
<evidence type="ECO:0000256" key="1">
    <source>
        <dbReference type="ARBA" id="ARBA00022574"/>
    </source>
</evidence>
<reference evidence="5 6" key="1">
    <citation type="submission" date="2018-02" db="EMBL/GenBank/DDBJ databases">
        <authorList>
            <person name="Cohen D.B."/>
            <person name="Kent A.D."/>
        </authorList>
    </citation>
    <scope>NUCLEOTIDE SEQUENCE [LARGE SCALE GENOMIC DNA]</scope>
    <source>
        <strain evidence="5 6">ULC007</strain>
    </source>
</reference>
<evidence type="ECO:0000313" key="5">
    <source>
        <dbReference type="EMBL" id="PSB14698.1"/>
    </source>
</evidence>
<keyword evidence="1 3" id="KW-0853">WD repeat</keyword>
<dbReference type="PROSITE" id="PS50294">
    <property type="entry name" value="WD_REPEATS_REGION"/>
    <property type="match status" value="14"/>
</dbReference>
<dbReference type="PRINTS" id="PR00320">
    <property type="entry name" value="GPROTEINBRPT"/>
</dbReference>
<dbReference type="RefSeq" id="WP_106254229.1">
    <property type="nucleotide sequence ID" value="NZ_PVWG01000080.1"/>
</dbReference>
<dbReference type="InterPro" id="IPR002182">
    <property type="entry name" value="NB-ARC"/>
</dbReference>
<dbReference type="SUPFAM" id="SSF50978">
    <property type="entry name" value="WD40 repeat-like"/>
    <property type="match status" value="1"/>
</dbReference>
<dbReference type="SUPFAM" id="SSF50998">
    <property type="entry name" value="Quinoprotein alcohol dehydrogenase-like"/>
    <property type="match status" value="1"/>
</dbReference>
<dbReference type="PRINTS" id="PR00364">
    <property type="entry name" value="DISEASERSIST"/>
</dbReference>
<feature type="repeat" description="WD" evidence="3">
    <location>
        <begin position="870"/>
        <end position="911"/>
    </location>
</feature>
<dbReference type="InterPro" id="IPR011047">
    <property type="entry name" value="Quinoprotein_ADH-like_sf"/>
</dbReference>
<dbReference type="Gene3D" id="2.160.20.80">
    <property type="entry name" value="E3 ubiquitin-protein ligase SopA"/>
    <property type="match status" value="1"/>
</dbReference>
<protein>
    <recommendedName>
        <fullName evidence="4">AAA+ ATPase domain-containing protein</fullName>
    </recommendedName>
</protein>
<feature type="repeat" description="WD" evidence="3">
    <location>
        <begin position="702"/>
        <end position="743"/>
    </location>
</feature>
<feature type="domain" description="AAA+ ATPase" evidence="4">
    <location>
        <begin position="150"/>
        <end position="307"/>
    </location>
</feature>
<dbReference type="Gene3D" id="2.130.10.10">
    <property type="entry name" value="YVTN repeat-like/Quinoprotein amine dehydrogenase"/>
    <property type="match status" value="7"/>
</dbReference>
<dbReference type="PROSITE" id="PS50082">
    <property type="entry name" value="WD_REPEATS_2"/>
    <property type="match status" value="14"/>
</dbReference>
<dbReference type="SUPFAM" id="SSF50969">
    <property type="entry name" value="YVTN repeat-like/Quinoprotein amine dehydrogenase"/>
    <property type="match status" value="1"/>
</dbReference>
<dbReference type="GO" id="GO:0043531">
    <property type="term" value="F:ADP binding"/>
    <property type="evidence" value="ECO:0007669"/>
    <property type="project" value="InterPro"/>
</dbReference>
<feature type="repeat" description="WD" evidence="3">
    <location>
        <begin position="1079"/>
        <end position="1120"/>
    </location>
</feature>